<sequence>MKKVFLTAITIAMLWGIKAFGMYGWSSLWIGFPTDPNQLRVRTDQLGFVLGNGTIKGTFGFKANRGILGYGNIFEVNSSSTSDQHNSESSFLNSTVSAGLAYTSDAISVGVGYNFTYFDRFIQVHTPVLVLKVSDKFRMAIPIRVAAGKRYTANIGTNTSESLVSPQSATKTNDYLGVSIHSQFRIYPGIDLLRQIRLYVNYGMNKLADNSDKNYSITRQNFSFQLRIYQDYYVESVRLQPYLRIMFSTALNNNYGKSFNGQNSKYGTIGSYDGLSASSGWNNADTASWISGSSSDRNPWFFNIAIPLGIFANSDILSFYFMPELGLSITGNADKSVKEKYALSYGIYAEIYMTPIKNVEWYNELGMNGASDAAGITGIKWEVSSGITWYLPSLQNN</sequence>
<name>A0AB38Q082_9SPIR</name>
<dbReference type="EMBL" id="SAYA01000021">
    <property type="protein sequence ID" value="TXJ25145.1"/>
    <property type="molecule type" value="Genomic_DNA"/>
</dbReference>
<evidence type="ECO:0000313" key="2">
    <source>
        <dbReference type="EMBL" id="TXJ32384.1"/>
    </source>
</evidence>
<accession>A0AB38Q082</accession>
<evidence type="ECO:0000313" key="4">
    <source>
        <dbReference type="Proteomes" id="UP000324336"/>
    </source>
</evidence>
<dbReference type="Proteomes" id="UP000324336">
    <property type="component" value="Unassembled WGS sequence"/>
</dbReference>
<dbReference type="Pfam" id="PF05540">
    <property type="entry name" value="Serpulina_VSP"/>
    <property type="match status" value="1"/>
</dbReference>
<evidence type="ECO:0000313" key="1">
    <source>
        <dbReference type="EMBL" id="TXJ25145.1"/>
    </source>
</evidence>
<dbReference type="EMBL" id="SAXZ01000012">
    <property type="protein sequence ID" value="TXJ32384.1"/>
    <property type="molecule type" value="Genomic_DNA"/>
</dbReference>
<reference evidence="3 4" key="1">
    <citation type="journal article" date="1992" name="Lakartidningen">
        <title>[Penicillin V and not amoxicillin is the first choice preparation in acute otitis].</title>
        <authorList>
            <person name="Kamme C."/>
            <person name="Lundgren K."/>
            <person name="Prellner K."/>
        </authorList>
    </citation>
    <scope>NUCLEOTIDE SEQUENCE [LARGE SCALE GENOMIC DNA]</scope>
    <source>
        <strain evidence="1 4">PC4597II</strain>
        <strain evidence="2 3">PC5099IV</strain>
    </source>
</reference>
<keyword evidence="3" id="KW-1185">Reference proteome</keyword>
<reference evidence="1" key="2">
    <citation type="submission" date="2019-01" db="EMBL/GenBank/DDBJ databases">
        <authorList>
            <person name="Thorell K."/>
        </authorList>
    </citation>
    <scope>NUCLEOTIDE SEQUENCE</scope>
    <source>
        <strain evidence="1">PC4597II</strain>
        <strain evidence="2">PC5099IV</strain>
    </source>
</reference>
<dbReference type="InterPro" id="IPR008838">
    <property type="entry name" value="Variable_surface_protein_TREHY"/>
</dbReference>
<protein>
    <submittedName>
        <fullName evidence="1">Cell surface protein</fullName>
    </submittedName>
</protein>
<comment type="caution">
    <text evidence="1">The sequence shown here is derived from an EMBL/GenBank/DDBJ whole genome shotgun (WGS) entry which is preliminary data.</text>
</comment>
<dbReference type="RefSeq" id="WP_147558203.1">
    <property type="nucleotide sequence ID" value="NZ_SAXV01000018.1"/>
</dbReference>
<organism evidence="1 4">
    <name type="scientific">Brachyspira aalborgi</name>
    <dbReference type="NCBI Taxonomy" id="29522"/>
    <lineage>
        <taxon>Bacteria</taxon>
        <taxon>Pseudomonadati</taxon>
        <taxon>Spirochaetota</taxon>
        <taxon>Spirochaetia</taxon>
        <taxon>Brachyspirales</taxon>
        <taxon>Brachyspiraceae</taxon>
        <taxon>Brachyspira</taxon>
    </lineage>
</organism>
<dbReference type="AlphaFoldDB" id="A0AB38Q082"/>
<evidence type="ECO:0000313" key="3">
    <source>
        <dbReference type="Proteomes" id="UP000322659"/>
    </source>
</evidence>
<gene>
    <name evidence="2" type="ORF">EPJ71_09870</name>
    <name evidence="1" type="ORF">EPJ73_06655</name>
</gene>
<dbReference type="Proteomes" id="UP000322659">
    <property type="component" value="Unassembled WGS sequence"/>
</dbReference>
<proteinExistence type="predicted"/>